<dbReference type="InterPro" id="IPR011008">
    <property type="entry name" value="Dimeric_a/b-barrel"/>
</dbReference>
<protein>
    <recommendedName>
        <fullName evidence="1">ABM domain-containing protein</fullName>
    </recommendedName>
</protein>
<dbReference type="Proteomes" id="UP000308528">
    <property type="component" value="Unassembled WGS sequence"/>
</dbReference>
<dbReference type="Gene3D" id="3.30.70.100">
    <property type="match status" value="1"/>
</dbReference>
<sequence>MAKQLYLTAQFELEDADAFASNFHDHAKASRAKPGCLFFYLIRDRHNPARFATMECWEDYSYFEQHVNDEEHNAFHAKISQVWKREPDVMEADLLCGME</sequence>
<proteinExistence type="predicted"/>
<dbReference type="SUPFAM" id="SSF54909">
    <property type="entry name" value="Dimeric alpha+beta barrel"/>
    <property type="match status" value="1"/>
</dbReference>
<evidence type="ECO:0000313" key="2">
    <source>
        <dbReference type="EMBL" id="THH41179.1"/>
    </source>
</evidence>
<reference evidence="2 3" key="1">
    <citation type="submission" date="2019-04" db="EMBL/GenBank/DDBJ databases">
        <title>Lewinella litorea sp. nov., isolated from a marine sand.</title>
        <authorList>
            <person name="Yoon J.-H."/>
        </authorList>
    </citation>
    <scope>NUCLEOTIDE SEQUENCE [LARGE SCALE GENOMIC DNA]</scope>
    <source>
        <strain evidence="2 3">HSMS-39</strain>
    </source>
</reference>
<evidence type="ECO:0000259" key="1">
    <source>
        <dbReference type="PROSITE" id="PS51725"/>
    </source>
</evidence>
<dbReference type="InterPro" id="IPR007138">
    <property type="entry name" value="ABM_dom"/>
</dbReference>
<comment type="caution">
    <text evidence="2">The sequence shown here is derived from an EMBL/GenBank/DDBJ whole genome shotgun (WGS) entry which is preliminary data.</text>
</comment>
<gene>
    <name evidence="2" type="ORF">E4021_00860</name>
</gene>
<dbReference type="RefSeq" id="WP_136456005.1">
    <property type="nucleotide sequence ID" value="NZ_SRSF01000001.1"/>
</dbReference>
<dbReference type="OrthoDB" id="9806189at2"/>
<feature type="domain" description="ABM" evidence="1">
    <location>
        <begin position="1"/>
        <end position="92"/>
    </location>
</feature>
<dbReference type="PROSITE" id="PS51725">
    <property type="entry name" value="ABM"/>
    <property type="match status" value="1"/>
</dbReference>
<organism evidence="2 3">
    <name type="scientific">Neolewinella litorea</name>
    <dbReference type="NCBI Taxonomy" id="2562452"/>
    <lineage>
        <taxon>Bacteria</taxon>
        <taxon>Pseudomonadati</taxon>
        <taxon>Bacteroidota</taxon>
        <taxon>Saprospiria</taxon>
        <taxon>Saprospirales</taxon>
        <taxon>Lewinellaceae</taxon>
        <taxon>Neolewinella</taxon>
    </lineage>
</organism>
<keyword evidence="3" id="KW-1185">Reference proteome</keyword>
<evidence type="ECO:0000313" key="3">
    <source>
        <dbReference type="Proteomes" id="UP000308528"/>
    </source>
</evidence>
<name>A0A4S4NML3_9BACT</name>
<dbReference type="Pfam" id="PF03992">
    <property type="entry name" value="ABM"/>
    <property type="match status" value="1"/>
</dbReference>
<dbReference type="AlphaFoldDB" id="A0A4S4NML3"/>
<dbReference type="EMBL" id="SRSF01000001">
    <property type="protein sequence ID" value="THH41179.1"/>
    <property type="molecule type" value="Genomic_DNA"/>
</dbReference>
<accession>A0A4S4NML3</accession>